<name>A0ABT6VL07_9GAMM</name>
<dbReference type="RefSeq" id="WP_282722136.1">
    <property type="nucleotide sequence ID" value="NZ_JASCQO010000038.1"/>
</dbReference>
<proteinExistence type="predicted"/>
<organism evidence="3 4">
    <name type="scientific">Halomonas kalidii</name>
    <dbReference type="NCBI Taxonomy" id="3043293"/>
    <lineage>
        <taxon>Bacteria</taxon>
        <taxon>Pseudomonadati</taxon>
        <taxon>Pseudomonadota</taxon>
        <taxon>Gammaproteobacteria</taxon>
        <taxon>Oceanospirillales</taxon>
        <taxon>Halomonadaceae</taxon>
        <taxon>Halomonas</taxon>
    </lineage>
</organism>
<dbReference type="InterPro" id="IPR013762">
    <property type="entry name" value="Integrase-like_cat_sf"/>
</dbReference>
<gene>
    <name evidence="3" type="ORF">QLQ84_12760</name>
</gene>
<keyword evidence="4" id="KW-1185">Reference proteome</keyword>
<dbReference type="Gene3D" id="1.10.443.10">
    <property type="entry name" value="Intergrase catalytic core"/>
    <property type="match status" value="1"/>
</dbReference>
<dbReference type="InterPro" id="IPR002104">
    <property type="entry name" value="Integrase_catalytic"/>
</dbReference>
<accession>A0ABT6VL07</accession>
<comment type="caution">
    <text evidence="3">The sequence shown here is derived from an EMBL/GenBank/DDBJ whole genome shotgun (WGS) entry which is preliminary data.</text>
</comment>
<dbReference type="CDD" id="cd00397">
    <property type="entry name" value="DNA_BRE_C"/>
    <property type="match status" value="1"/>
</dbReference>
<evidence type="ECO:0000256" key="1">
    <source>
        <dbReference type="ARBA" id="ARBA00023172"/>
    </source>
</evidence>
<dbReference type="EMBL" id="JASCQO010000038">
    <property type="protein sequence ID" value="MDI5934659.1"/>
    <property type="molecule type" value="Genomic_DNA"/>
</dbReference>
<dbReference type="Proteomes" id="UP001244242">
    <property type="component" value="Unassembled WGS sequence"/>
</dbReference>
<feature type="domain" description="Tyr recombinase" evidence="2">
    <location>
        <begin position="158"/>
        <end position="393"/>
    </location>
</feature>
<dbReference type="Pfam" id="PF00589">
    <property type="entry name" value="Phage_integrase"/>
    <property type="match status" value="1"/>
</dbReference>
<dbReference type="SUPFAM" id="SSF56349">
    <property type="entry name" value="DNA breaking-rejoining enzymes"/>
    <property type="match status" value="1"/>
</dbReference>
<evidence type="ECO:0000313" key="3">
    <source>
        <dbReference type="EMBL" id="MDI5934659.1"/>
    </source>
</evidence>
<evidence type="ECO:0000313" key="4">
    <source>
        <dbReference type="Proteomes" id="UP001244242"/>
    </source>
</evidence>
<sequence>MILTSPTESNIEMWLNQEMIAKNGGAFRPEDDKWRPDLTCRSANVAEAKCAVQEAARPWLVAALAYYAKVKSARTLNKMTGILRQCAASGLNVLDEADAIAIRNKLRKGQFSILRVFLKEWREDYLLAVCPSEQVVTILYELTSKNIRGPCPVESMNPRVGPFTVLETQSLFDWANDAYTNGRISLERLVYIRLLIATGARKRQIQQLVFGDITNTVDGPTLWMPKAKQKGFEYRNSFQSFKLATDLYQLLLSYQNLTFQCLQSERPGVDWVMALSHVPLFRAKGKSSGRCVIIDDRDLRRLEVGPQEKFHKQDRTMSALLEGLEKDAAFPVSERTGEKIHLASHRFRHTLGTDMSRMGYGAHAIASALCHKSIASVGRYIKTSPEMSKRIDDKMKTQMALVVNAFQGRLVEGADNAINGLYPNKTIRGQTDAIATCGASGGCHLDAPVACYTCSKFQPWIEGAHEEVLKHLQLRQQRAIEAAGQNSDAAISFDRSILAVIQVINQINDKKRQSKGVSDE</sequence>
<keyword evidence="1" id="KW-0233">DNA recombination</keyword>
<protein>
    <submittedName>
        <fullName evidence="3">Site-specific integrase</fullName>
    </submittedName>
</protein>
<dbReference type="PROSITE" id="PS51898">
    <property type="entry name" value="TYR_RECOMBINASE"/>
    <property type="match status" value="1"/>
</dbReference>
<evidence type="ECO:0000259" key="2">
    <source>
        <dbReference type="PROSITE" id="PS51898"/>
    </source>
</evidence>
<reference evidence="3 4" key="1">
    <citation type="submission" date="2023-04" db="EMBL/GenBank/DDBJ databases">
        <title>Halomonas strains isolated from rhizosphere soil.</title>
        <authorList>
            <person name="Xu L."/>
            <person name="Sun J.-Q."/>
        </authorList>
    </citation>
    <scope>NUCLEOTIDE SEQUENCE [LARGE SCALE GENOMIC DNA]</scope>
    <source>
        <strain evidence="3 4">LN1S58</strain>
    </source>
</reference>
<dbReference type="InterPro" id="IPR011010">
    <property type="entry name" value="DNA_brk_join_enz"/>
</dbReference>